<dbReference type="InterPro" id="IPR015330">
    <property type="entry name" value="DNA_primase/pol_bifunc_N"/>
</dbReference>
<accession>A0ABW6URL2</accession>
<comment type="caution">
    <text evidence="2">The sequence shown here is derived from an EMBL/GenBank/DDBJ whole genome shotgun (WGS) entry which is preliminary data.</text>
</comment>
<gene>
    <name evidence="2" type="ORF">ACFY1D_28670</name>
</gene>
<dbReference type="Pfam" id="PF09250">
    <property type="entry name" value="Prim-Pol"/>
    <property type="match status" value="1"/>
</dbReference>
<sequence>MTRRGIQWLSAVAEDPELCRARWADDPRQPYTLPTGRLFDVVVTNQRIGMETFDQLERRGMPVGPVMIDYGAKRMGFFLATRSRERFTRALARETDAPPEYRYRERGSFVVVPGPIPLSGDRYQWLAAPLRRPEASPLRTIALAVMLVGAADVIARADRYGERYPNAQAAYAEDVQVEATHGR</sequence>
<dbReference type="EMBL" id="JBIAWJ010000017">
    <property type="protein sequence ID" value="MFF4525373.1"/>
    <property type="molecule type" value="Genomic_DNA"/>
</dbReference>
<evidence type="ECO:0000313" key="2">
    <source>
        <dbReference type="EMBL" id="MFF4525373.1"/>
    </source>
</evidence>
<dbReference type="Proteomes" id="UP001602058">
    <property type="component" value="Unassembled WGS sequence"/>
</dbReference>
<protein>
    <submittedName>
        <fullName evidence="2">Bifunctional DNA primase/polymerase</fullName>
    </submittedName>
</protein>
<name>A0ABW6URL2_9ACTN</name>
<feature type="domain" description="DNA primase/polymerase bifunctional N-terminal" evidence="1">
    <location>
        <begin position="7"/>
        <end position="137"/>
    </location>
</feature>
<reference evidence="2 3" key="1">
    <citation type="submission" date="2024-10" db="EMBL/GenBank/DDBJ databases">
        <title>The Natural Products Discovery Center: Release of the First 8490 Sequenced Strains for Exploring Actinobacteria Biosynthetic Diversity.</title>
        <authorList>
            <person name="Kalkreuter E."/>
            <person name="Kautsar S.A."/>
            <person name="Yang D."/>
            <person name="Bader C.D."/>
            <person name="Teijaro C.N."/>
            <person name="Fluegel L."/>
            <person name="Davis C.M."/>
            <person name="Simpson J.R."/>
            <person name="Lauterbach L."/>
            <person name="Steele A.D."/>
            <person name="Gui C."/>
            <person name="Meng S."/>
            <person name="Li G."/>
            <person name="Viehrig K."/>
            <person name="Ye F."/>
            <person name="Su P."/>
            <person name="Kiefer A.F."/>
            <person name="Nichols A."/>
            <person name="Cepeda A.J."/>
            <person name="Yan W."/>
            <person name="Fan B."/>
            <person name="Jiang Y."/>
            <person name="Adhikari A."/>
            <person name="Zheng C.-J."/>
            <person name="Schuster L."/>
            <person name="Cowan T.M."/>
            <person name="Smanski M.J."/>
            <person name="Chevrette M.G."/>
            <person name="De Carvalho L.P.S."/>
            <person name="Shen B."/>
        </authorList>
    </citation>
    <scope>NUCLEOTIDE SEQUENCE [LARGE SCALE GENOMIC DNA]</scope>
    <source>
        <strain evidence="2 3">NPDC001390</strain>
    </source>
</reference>
<dbReference type="RefSeq" id="WP_387865800.1">
    <property type="nucleotide sequence ID" value="NZ_JBIASJ010000009.1"/>
</dbReference>
<proteinExistence type="predicted"/>
<evidence type="ECO:0000313" key="3">
    <source>
        <dbReference type="Proteomes" id="UP001602058"/>
    </source>
</evidence>
<evidence type="ECO:0000259" key="1">
    <source>
        <dbReference type="Pfam" id="PF09250"/>
    </source>
</evidence>
<keyword evidence="3" id="KW-1185">Reference proteome</keyword>
<organism evidence="2 3">
    <name type="scientific">Streptomyces bluensis</name>
    <dbReference type="NCBI Taxonomy" id="33897"/>
    <lineage>
        <taxon>Bacteria</taxon>
        <taxon>Bacillati</taxon>
        <taxon>Actinomycetota</taxon>
        <taxon>Actinomycetes</taxon>
        <taxon>Kitasatosporales</taxon>
        <taxon>Streptomycetaceae</taxon>
        <taxon>Streptomyces</taxon>
    </lineage>
</organism>